<protein>
    <submittedName>
        <fullName evidence="4">Surfactin synthase thioesterase subunit</fullName>
    </submittedName>
</protein>
<evidence type="ECO:0000259" key="3">
    <source>
        <dbReference type="SMART" id="SM00824"/>
    </source>
</evidence>
<dbReference type="EMBL" id="JADBDY010000001">
    <property type="protein sequence ID" value="MBE1456920.1"/>
    <property type="molecule type" value="Genomic_DNA"/>
</dbReference>
<dbReference type="InterPro" id="IPR029058">
    <property type="entry name" value="AB_hydrolase_fold"/>
</dbReference>
<proteinExistence type="inferred from homology"/>
<keyword evidence="5" id="KW-1185">Reference proteome</keyword>
<name>A0ABR9HD09_9ACTN</name>
<dbReference type="InterPro" id="IPR001031">
    <property type="entry name" value="Thioesterase"/>
</dbReference>
<evidence type="ECO:0000313" key="5">
    <source>
        <dbReference type="Proteomes" id="UP000598217"/>
    </source>
</evidence>
<dbReference type="SUPFAM" id="SSF53474">
    <property type="entry name" value="alpha/beta-Hydrolases"/>
    <property type="match status" value="1"/>
</dbReference>
<comment type="similarity">
    <text evidence="1">Belongs to the thioesterase family.</text>
</comment>
<keyword evidence="2" id="KW-0378">Hydrolase</keyword>
<organism evidence="4 5">
    <name type="scientific">Nocardiopsis terrae</name>
    <dbReference type="NCBI Taxonomy" id="372655"/>
    <lineage>
        <taxon>Bacteria</taxon>
        <taxon>Bacillati</taxon>
        <taxon>Actinomycetota</taxon>
        <taxon>Actinomycetes</taxon>
        <taxon>Streptosporangiales</taxon>
        <taxon>Nocardiopsidaceae</taxon>
        <taxon>Nocardiopsis</taxon>
    </lineage>
</organism>
<dbReference type="InterPro" id="IPR012223">
    <property type="entry name" value="TEII"/>
</dbReference>
<evidence type="ECO:0000256" key="1">
    <source>
        <dbReference type="ARBA" id="ARBA00007169"/>
    </source>
</evidence>
<reference evidence="4 5" key="1">
    <citation type="submission" date="2020-10" db="EMBL/GenBank/DDBJ databases">
        <title>Sequencing the genomes of 1000 actinobacteria strains.</title>
        <authorList>
            <person name="Klenk H.-P."/>
        </authorList>
    </citation>
    <scope>NUCLEOTIDE SEQUENCE [LARGE SCALE GENOMIC DNA]</scope>
    <source>
        <strain evidence="4 5">DSM 45157</strain>
    </source>
</reference>
<sequence length="261" mass="28672">MNSHQTVDAVIRPAPVPDAAVRIFLFHHAGGSHLVYRDWAARMPKNWDVCLLDAPGRGRLSGMPPCGDTDALVDFFRGQIAHLLDRPFAFFGHSMGGLVAYELTNRLAAEGGPAPVWLGLSARGAPRIGAEPGDRHLMPAEELRHHLEAMGGTPRDVLADPDVWDMFEPMIRNDLKLVETWRPRPGTPPLTVPVSILGGASDTLVTRDRLAAWAAYAQRLQGMYVYPGGHFYFMDKADDVTRRIVAEVDRALTGRVLGAPR</sequence>
<feature type="domain" description="Thioesterase TesA-like" evidence="3">
    <location>
        <begin position="29"/>
        <end position="214"/>
    </location>
</feature>
<dbReference type="Gene3D" id="3.40.50.1820">
    <property type="entry name" value="alpha/beta hydrolase"/>
    <property type="match status" value="1"/>
</dbReference>
<dbReference type="InterPro" id="IPR020802">
    <property type="entry name" value="TesA-like"/>
</dbReference>
<dbReference type="RefSeq" id="WP_229826078.1">
    <property type="nucleotide sequence ID" value="NZ_BMXJ01000002.1"/>
</dbReference>
<dbReference type="SMART" id="SM00824">
    <property type="entry name" value="PKS_TE"/>
    <property type="match status" value="1"/>
</dbReference>
<evidence type="ECO:0000256" key="2">
    <source>
        <dbReference type="ARBA" id="ARBA00022801"/>
    </source>
</evidence>
<accession>A0ABR9HD09</accession>
<gene>
    <name evidence="4" type="ORF">H4W79_001134</name>
</gene>
<dbReference type="Proteomes" id="UP000598217">
    <property type="component" value="Unassembled WGS sequence"/>
</dbReference>
<dbReference type="Pfam" id="PF00975">
    <property type="entry name" value="Thioesterase"/>
    <property type="match status" value="1"/>
</dbReference>
<evidence type="ECO:0000313" key="4">
    <source>
        <dbReference type="EMBL" id="MBE1456920.1"/>
    </source>
</evidence>
<comment type="caution">
    <text evidence="4">The sequence shown here is derived from an EMBL/GenBank/DDBJ whole genome shotgun (WGS) entry which is preliminary data.</text>
</comment>
<dbReference type="PANTHER" id="PTHR11487:SF0">
    <property type="entry name" value="S-ACYL FATTY ACID SYNTHASE THIOESTERASE, MEDIUM CHAIN"/>
    <property type="match status" value="1"/>
</dbReference>
<dbReference type="PANTHER" id="PTHR11487">
    <property type="entry name" value="THIOESTERASE"/>
    <property type="match status" value="1"/>
</dbReference>